<gene>
    <name evidence="1" type="ORF">BDW42DRAFT_171773</name>
</gene>
<protein>
    <submittedName>
        <fullName evidence="1">Uncharacterized protein</fullName>
    </submittedName>
</protein>
<organism evidence="1 2">
    <name type="scientific">Aspergillus taichungensis</name>
    <dbReference type="NCBI Taxonomy" id="482145"/>
    <lineage>
        <taxon>Eukaryota</taxon>
        <taxon>Fungi</taxon>
        <taxon>Dikarya</taxon>
        <taxon>Ascomycota</taxon>
        <taxon>Pezizomycotina</taxon>
        <taxon>Eurotiomycetes</taxon>
        <taxon>Eurotiomycetidae</taxon>
        <taxon>Eurotiales</taxon>
        <taxon>Aspergillaceae</taxon>
        <taxon>Aspergillus</taxon>
        <taxon>Aspergillus subgen. Circumdati</taxon>
    </lineage>
</organism>
<reference evidence="2" key="1">
    <citation type="submission" date="2017-12" db="EMBL/GenBank/DDBJ databases">
        <authorList>
            <consortium name="DOE Joint Genome Institute"/>
            <person name="Mondo S.J."/>
            <person name="Kjaerbolling I."/>
            <person name="Vesth T.C."/>
            <person name="Frisvad J.C."/>
            <person name="Nybo J.L."/>
            <person name="Theobald S."/>
            <person name="Kuo A."/>
            <person name="Bowyer P."/>
            <person name="Matsuda Y."/>
            <person name="Lyhne E.K."/>
            <person name="Kogle M.E."/>
            <person name="Clum A."/>
            <person name="Lipzen A."/>
            <person name="Salamov A."/>
            <person name="Ngan C.Y."/>
            <person name="Daum C."/>
            <person name="Chiniquy J."/>
            <person name="Barry K."/>
            <person name="LaButti K."/>
            <person name="Haridas S."/>
            <person name="Simmons B.A."/>
            <person name="Magnuson J.K."/>
            <person name="Mortensen U.H."/>
            <person name="Larsen T.O."/>
            <person name="Grigoriev I.V."/>
            <person name="Baker S.E."/>
            <person name="Andersen M.R."/>
            <person name="Nordberg H.P."/>
            <person name="Cantor M.N."/>
            <person name="Hua S.X."/>
        </authorList>
    </citation>
    <scope>NUCLEOTIDE SEQUENCE [LARGE SCALE GENOMIC DNA]</scope>
    <source>
        <strain evidence="2">IBT 19404</strain>
    </source>
</reference>
<sequence>MTALTCTQHPQYLSDLQEAIEHIRACHLSSITRPYRPGTVDTHGHMWYCWACESRSLKDHRSFDLNEAMWEHLRSRHRDIVNCIVPYEDFDEI</sequence>
<dbReference type="OrthoDB" id="4443410at2759"/>
<keyword evidence="2" id="KW-1185">Reference proteome</keyword>
<dbReference type="AlphaFoldDB" id="A0A2J5HRW7"/>
<dbReference type="Proteomes" id="UP000235023">
    <property type="component" value="Unassembled WGS sequence"/>
</dbReference>
<dbReference type="EMBL" id="KZ559552">
    <property type="protein sequence ID" value="PLN80048.1"/>
    <property type="molecule type" value="Genomic_DNA"/>
</dbReference>
<evidence type="ECO:0000313" key="2">
    <source>
        <dbReference type="Proteomes" id="UP000235023"/>
    </source>
</evidence>
<proteinExistence type="predicted"/>
<evidence type="ECO:0000313" key="1">
    <source>
        <dbReference type="EMBL" id="PLN80048.1"/>
    </source>
</evidence>
<name>A0A2J5HRW7_9EURO</name>
<accession>A0A2J5HRW7</accession>